<dbReference type="AlphaFoldDB" id="A0AA41U2R1"/>
<dbReference type="PANTHER" id="PTHR44845">
    <property type="entry name" value="CARRIER DOMAIN-CONTAINING PROTEIN"/>
    <property type="match status" value="1"/>
</dbReference>
<dbReference type="SUPFAM" id="SSF47336">
    <property type="entry name" value="ACP-like"/>
    <property type="match status" value="1"/>
</dbReference>
<dbReference type="FunFam" id="1.10.1200.10:FF:000005">
    <property type="entry name" value="Nonribosomal peptide synthetase 1"/>
    <property type="match status" value="1"/>
</dbReference>
<keyword evidence="7" id="KW-1185">Reference proteome</keyword>
<sequence>MSSPETLHAREAAREDAGLSTAYAAPRTELEERLVQLWEAALQFGPVGIADDFFELGGDSMLAAQVQLDVDLEFGVEISAAALFLSPTVATLAEAVEDAVKTGRTEAGGRTGP</sequence>
<evidence type="ECO:0000256" key="1">
    <source>
        <dbReference type="ARBA" id="ARBA00001957"/>
    </source>
</evidence>
<gene>
    <name evidence="6" type="ORF">LZ495_33120</name>
</gene>
<dbReference type="RefSeq" id="WP_235056752.1">
    <property type="nucleotide sequence ID" value="NZ_JAKFHA010000029.1"/>
</dbReference>
<evidence type="ECO:0000256" key="3">
    <source>
        <dbReference type="ARBA" id="ARBA00022553"/>
    </source>
</evidence>
<proteinExistence type="predicted"/>
<dbReference type="PROSITE" id="PS50075">
    <property type="entry name" value="CARRIER"/>
    <property type="match status" value="1"/>
</dbReference>
<evidence type="ECO:0000313" key="7">
    <source>
        <dbReference type="Proteomes" id="UP001165378"/>
    </source>
</evidence>
<evidence type="ECO:0000256" key="4">
    <source>
        <dbReference type="SAM" id="MobiDB-lite"/>
    </source>
</evidence>
<dbReference type="Proteomes" id="UP001165378">
    <property type="component" value="Unassembled WGS sequence"/>
</dbReference>
<dbReference type="SMART" id="SM00823">
    <property type="entry name" value="PKS_PP"/>
    <property type="match status" value="1"/>
</dbReference>
<evidence type="ECO:0000259" key="5">
    <source>
        <dbReference type="PROSITE" id="PS50075"/>
    </source>
</evidence>
<feature type="compositionally biased region" description="Basic and acidic residues" evidence="4">
    <location>
        <begin position="7"/>
        <end position="17"/>
    </location>
</feature>
<protein>
    <submittedName>
        <fullName evidence="6">Phosphopantetheine-binding protein</fullName>
    </submittedName>
</protein>
<dbReference type="InterPro" id="IPR009081">
    <property type="entry name" value="PP-bd_ACP"/>
</dbReference>
<comment type="caution">
    <text evidence="6">The sequence shown here is derived from an EMBL/GenBank/DDBJ whole genome shotgun (WGS) entry which is preliminary data.</text>
</comment>
<dbReference type="InterPro" id="IPR036736">
    <property type="entry name" value="ACP-like_sf"/>
</dbReference>
<comment type="cofactor">
    <cofactor evidence="1">
        <name>pantetheine 4'-phosphate</name>
        <dbReference type="ChEBI" id="CHEBI:47942"/>
    </cofactor>
</comment>
<evidence type="ECO:0000313" key="6">
    <source>
        <dbReference type="EMBL" id="MCF2532033.1"/>
    </source>
</evidence>
<feature type="domain" description="Carrier" evidence="5">
    <location>
        <begin position="25"/>
        <end position="100"/>
    </location>
</feature>
<reference evidence="6" key="1">
    <citation type="submission" date="2022-01" db="EMBL/GenBank/DDBJ databases">
        <title>Genome-Based Taxonomic Classification of the Phylum Actinobacteria.</title>
        <authorList>
            <person name="Gao Y."/>
        </authorList>
    </citation>
    <scope>NUCLEOTIDE SEQUENCE</scope>
    <source>
        <strain evidence="6">KLBMP 8922</strain>
    </source>
</reference>
<dbReference type="Gene3D" id="1.10.1200.10">
    <property type="entry name" value="ACP-like"/>
    <property type="match status" value="1"/>
</dbReference>
<accession>A0AA41U2R1</accession>
<organism evidence="6 7">
    <name type="scientific">Yinghuangia soli</name>
    <dbReference type="NCBI Taxonomy" id="2908204"/>
    <lineage>
        <taxon>Bacteria</taxon>
        <taxon>Bacillati</taxon>
        <taxon>Actinomycetota</taxon>
        <taxon>Actinomycetes</taxon>
        <taxon>Kitasatosporales</taxon>
        <taxon>Streptomycetaceae</taxon>
        <taxon>Yinghuangia</taxon>
    </lineage>
</organism>
<dbReference type="GO" id="GO:0017000">
    <property type="term" value="P:antibiotic biosynthetic process"/>
    <property type="evidence" value="ECO:0007669"/>
    <property type="project" value="UniProtKB-ARBA"/>
</dbReference>
<name>A0AA41U2R1_9ACTN</name>
<dbReference type="Pfam" id="PF00550">
    <property type="entry name" value="PP-binding"/>
    <property type="match status" value="1"/>
</dbReference>
<evidence type="ECO:0000256" key="2">
    <source>
        <dbReference type="ARBA" id="ARBA00022450"/>
    </source>
</evidence>
<feature type="region of interest" description="Disordered" evidence="4">
    <location>
        <begin position="1"/>
        <end position="21"/>
    </location>
</feature>
<dbReference type="InterPro" id="IPR020806">
    <property type="entry name" value="PKS_PP-bd"/>
</dbReference>
<keyword evidence="2" id="KW-0596">Phosphopantetheine</keyword>
<dbReference type="EMBL" id="JAKFHA010000029">
    <property type="protein sequence ID" value="MCF2532033.1"/>
    <property type="molecule type" value="Genomic_DNA"/>
</dbReference>
<dbReference type="GO" id="GO:0031177">
    <property type="term" value="F:phosphopantetheine binding"/>
    <property type="evidence" value="ECO:0007669"/>
    <property type="project" value="InterPro"/>
</dbReference>
<dbReference type="PANTHER" id="PTHR44845:SF6">
    <property type="entry name" value="BETA-ALANINE-ACTIVATING ENZYME"/>
    <property type="match status" value="1"/>
</dbReference>
<keyword evidence="3" id="KW-0597">Phosphoprotein</keyword>